<protein>
    <submittedName>
        <fullName evidence="1">2762_t:CDS:1</fullName>
    </submittedName>
</protein>
<dbReference type="EMBL" id="CAJVPP010001925">
    <property type="protein sequence ID" value="CAG8579135.1"/>
    <property type="molecule type" value="Genomic_DNA"/>
</dbReference>
<accession>A0A9N9BVE2</accession>
<organism evidence="1 2">
    <name type="scientific">Funneliformis mosseae</name>
    <name type="common">Endomycorrhizal fungus</name>
    <name type="synonym">Glomus mosseae</name>
    <dbReference type="NCBI Taxonomy" id="27381"/>
    <lineage>
        <taxon>Eukaryota</taxon>
        <taxon>Fungi</taxon>
        <taxon>Fungi incertae sedis</taxon>
        <taxon>Mucoromycota</taxon>
        <taxon>Glomeromycotina</taxon>
        <taxon>Glomeromycetes</taxon>
        <taxon>Glomerales</taxon>
        <taxon>Glomeraceae</taxon>
        <taxon>Funneliformis</taxon>
    </lineage>
</organism>
<comment type="caution">
    <text evidence="1">The sequence shown here is derived from an EMBL/GenBank/DDBJ whole genome shotgun (WGS) entry which is preliminary data.</text>
</comment>
<dbReference type="Proteomes" id="UP000789375">
    <property type="component" value="Unassembled WGS sequence"/>
</dbReference>
<name>A0A9N9BVE2_FUNMO</name>
<reference evidence="1" key="1">
    <citation type="submission" date="2021-06" db="EMBL/GenBank/DDBJ databases">
        <authorList>
            <person name="Kallberg Y."/>
            <person name="Tangrot J."/>
            <person name="Rosling A."/>
        </authorList>
    </citation>
    <scope>NUCLEOTIDE SEQUENCE</scope>
    <source>
        <strain evidence="1">87-6 pot B 2015</strain>
    </source>
</reference>
<evidence type="ECO:0000313" key="2">
    <source>
        <dbReference type="Proteomes" id="UP000789375"/>
    </source>
</evidence>
<evidence type="ECO:0000313" key="1">
    <source>
        <dbReference type="EMBL" id="CAG8579135.1"/>
    </source>
</evidence>
<dbReference type="AlphaFoldDB" id="A0A9N9BVE2"/>
<proteinExistence type="predicted"/>
<gene>
    <name evidence="1" type="ORF">FMOSSE_LOCUS7858</name>
</gene>
<sequence>MVLEAKNIDDGEEIPNHLDDDLKKYNIVIGNYLFALYYYREII</sequence>
<feature type="non-terminal residue" evidence="1">
    <location>
        <position position="43"/>
    </location>
</feature>
<keyword evidence="2" id="KW-1185">Reference proteome</keyword>